<evidence type="ECO:0000256" key="2">
    <source>
        <dbReference type="SAM" id="Coils"/>
    </source>
</evidence>
<keyword evidence="1 2" id="KW-0175">Coiled coil</keyword>
<evidence type="ECO:0000313" key="5">
    <source>
        <dbReference type="EMBL" id="KAF5913052.1"/>
    </source>
</evidence>
<feature type="domain" description="DUF4515" evidence="4">
    <location>
        <begin position="319"/>
        <end position="517"/>
    </location>
</feature>
<dbReference type="EMBL" id="JACDTQ010003659">
    <property type="protein sequence ID" value="KAF5913052.1"/>
    <property type="molecule type" value="Genomic_DNA"/>
</dbReference>
<dbReference type="InterPro" id="IPR032777">
    <property type="entry name" value="DUF4515"/>
</dbReference>
<evidence type="ECO:0000256" key="3">
    <source>
        <dbReference type="SAM" id="MobiDB-lite"/>
    </source>
</evidence>
<dbReference type="Proteomes" id="UP000551758">
    <property type="component" value="Unassembled WGS sequence"/>
</dbReference>
<feature type="region of interest" description="Disordered" evidence="3">
    <location>
        <begin position="525"/>
        <end position="545"/>
    </location>
</feature>
<protein>
    <recommendedName>
        <fullName evidence="4">DUF4515 domain-containing protein</fullName>
    </recommendedName>
</protein>
<evidence type="ECO:0000313" key="6">
    <source>
        <dbReference type="Proteomes" id="UP000551758"/>
    </source>
</evidence>
<dbReference type="AlphaFoldDB" id="A0A7J7EB89"/>
<feature type="compositionally biased region" description="Basic residues" evidence="3">
    <location>
        <begin position="536"/>
        <end position="545"/>
    </location>
</feature>
<feature type="coiled-coil region" evidence="2">
    <location>
        <begin position="374"/>
        <end position="418"/>
    </location>
</feature>
<dbReference type="PANTHER" id="PTHR14845:SF3">
    <property type="entry name" value="COILED-COIL DOMAIN CONTAINING 121, RETROGENE 1"/>
    <property type="match status" value="1"/>
</dbReference>
<reference evidence="5 6" key="1">
    <citation type="journal article" date="2020" name="Mol. Biol. Evol.">
        <title>Interspecific Gene Flow and the Evolution of Specialization in Black and White Rhinoceros.</title>
        <authorList>
            <person name="Moodley Y."/>
            <person name="Westbury M.V."/>
            <person name="Russo I.M."/>
            <person name="Gopalakrishnan S."/>
            <person name="Rakotoarivelo A."/>
            <person name="Olsen R.A."/>
            <person name="Prost S."/>
            <person name="Tunstall T."/>
            <person name="Ryder O.A."/>
            <person name="Dalen L."/>
            <person name="Bruford M.W."/>
        </authorList>
    </citation>
    <scope>NUCLEOTIDE SEQUENCE [LARGE SCALE GENOMIC DNA]</scope>
    <source>
        <strain evidence="5">SBR-YM</strain>
        <tissue evidence="5">Skin</tissue>
    </source>
</reference>
<name>A0A7J7EB89_DICBM</name>
<sequence length="545" mass="62848">MEPDCPDREGRRGGVDARASLVPTRLGGQLVTMAGKWRRWEECCRGVEKEELTVVGYGLGRAKLPSLGERNQVGSRGQGSHSTKKKSVRFSLGPQGAGNGASREAAARAYSAAAEVKPLRAGPAQTEATCDPMGCWAALRPIEHRMEKLLKRAPRVAVFTCRRPLTLALTPWQSRSVNYTMTLGMNARIPGPSSCLPCLAHCQEYNKGAQKYFLVCIKVQLGIFYCFLKFRSELMGERCSCSSFRFAEDSSSSPPPYLNLINNLVKSEKLTDAEMRFKEKIVVETMKLNKQIKQAQMEQEWLKEETRQLHAEKLLVQAENKFFLEYLTNKTEEYRRQPEKLWNNYLQESGETERRRQESASKYAKQTSVLKTELLEKEKIHSNLKQQLQALRDISVLKEKQEREMQTLQAETAAKKQEIHVQFLQQKALLEKQLTEPDMSQLGKRRRKELNRKTQPLELAAKQYNFEFYRDINRKNQQLKKELLQLNQQCQELQATPSQLKNQKQQLQQEQWYVECLMPGRRRLQGRHNGAQKVRVLQRPHRPLP</sequence>
<evidence type="ECO:0000256" key="1">
    <source>
        <dbReference type="ARBA" id="ARBA00023054"/>
    </source>
</evidence>
<dbReference type="PANTHER" id="PTHR14845">
    <property type="entry name" value="COILED-COIL DOMAIN-CONTAINING 166"/>
    <property type="match status" value="1"/>
</dbReference>
<feature type="region of interest" description="Disordered" evidence="3">
    <location>
        <begin position="67"/>
        <end position="104"/>
    </location>
</feature>
<accession>A0A7J7EB89</accession>
<proteinExistence type="predicted"/>
<feature type="coiled-coil region" evidence="2">
    <location>
        <begin position="469"/>
        <end position="510"/>
    </location>
</feature>
<comment type="caution">
    <text evidence="5">The sequence shown here is derived from an EMBL/GenBank/DDBJ whole genome shotgun (WGS) entry which is preliminary data.</text>
</comment>
<keyword evidence="6" id="KW-1185">Reference proteome</keyword>
<dbReference type="Pfam" id="PF14988">
    <property type="entry name" value="DUF4515"/>
    <property type="match status" value="1"/>
</dbReference>
<evidence type="ECO:0000259" key="4">
    <source>
        <dbReference type="Pfam" id="PF14988"/>
    </source>
</evidence>
<feature type="compositionally biased region" description="Polar residues" evidence="3">
    <location>
        <begin position="72"/>
        <end position="81"/>
    </location>
</feature>
<gene>
    <name evidence="5" type="ORF">HPG69_009003</name>
</gene>
<organism evidence="5 6">
    <name type="scientific">Diceros bicornis minor</name>
    <name type="common">South-central black rhinoceros</name>
    <dbReference type="NCBI Taxonomy" id="77932"/>
    <lineage>
        <taxon>Eukaryota</taxon>
        <taxon>Metazoa</taxon>
        <taxon>Chordata</taxon>
        <taxon>Craniata</taxon>
        <taxon>Vertebrata</taxon>
        <taxon>Euteleostomi</taxon>
        <taxon>Mammalia</taxon>
        <taxon>Eutheria</taxon>
        <taxon>Laurasiatheria</taxon>
        <taxon>Perissodactyla</taxon>
        <taxon>Rhinocerotidae</taxon>
        <taxon>Diceros</taxon>
    </lineage>
</organism>